<sequence>MADTPGDASSNSEEVQLLMDLTAVTADVARKLLQITHNNVETACTLWFDNPDIVNSLSSVPAASSSSAAQPQPPSSSNPPSLSHSIGREDASGVIHIDSDSEDDTDIAMTGSADATGEAAAAVAAARFAQEDEDAAYARRLQEELYGAGGASGSAGGGGPGGALDDDVRAPIARTTETLVGGADYSGMFHGGPRMPPDDEEEEAERFLAEMRRERQARNEYRANRGAGVFSQSVWDDGPPAAGNSSQDSNTRRLAELFRPPREILTHLDWDDTREEGKDQKKWILVNLQDMSVFQCQLLNRDIWKDDRVQQLVRERFLFLQYDKDHVNARQYIQLYLPNEQHKIPENYPHISVVDPRTGEQMKVWAGVDCPTQAADFADKLEDFLERYKFQGKNPVAQTRPPKKKVDVDRMTEEEMLQLAMQNSLEGANGESTESSARPSIHDPDELTRVDKGKRKAADDVDTTTDTPPSAPQEVQSPFARIPSDRPHEEPAPGGPGITRIQFMHPGGRVVRRFAMSDPVSRVYEWLKASPLDESKAGVEFELKRMPQGVDLITDLDKTIEEAGIKQSTLAVEFIES</sequence>
<dbReference type="GO" id="GO:0043161">
    <property type="term" value="P:proteasome-mediated ubiquitin-dependent protein catabolic process"/>
    <property type="evidence" value="ECO:0007669"/>
    <property type="project" value="TreeGrafter"/>
</dbReference>
<dbReference type="InterPro" id="IPR006577">
    <property type="entry name" value="UAS"/>
</dbReference>
<dbReference type="InterPro" id="IPR036249">
    <property type="entry name" value="Thioredoxin-like_sf"/>
</dbReference>
<dbReference type="EMBL" id="ADBL01003061">
    <property type="status" value="NOT_ANNOTATED_CDS"/>
    <property type="molecule type" value="Genomic_DNA"/>
</dbReference>
<reference evidence="3" key="3">
    <citation type="submission" date="2011-03" db="EMBL/GenBank/DDBJ databases">
        <title>Annotation of Magnaporthe poae ATCC 64411.</title>
        <authorList>
            <person name="Ma L.-J."/>
            <person name="Dead R."/>
            <person name="Young S.K."/>
            <person name="Zeng Q."/>
            <person name="Gargeya S."/>
            <person name="Fitzgerald M."/>
            <person name="Haas B."/>
            <person name="Abouelleil A."/>
            <person name="Alvarado L."/>
            <person name="Arachchi H.M."/>
            <person name="Berlin A."/>
            <person name="Brown A."/>
            <person name="Chapman S.B."/>
            <person name="Chen Z."/>
            <person name="Dunbar C."/>
            <person name="Freedman E."/>
            <person name="Gearin G."/>
            <person name="Gellesch M."/>
            <person name="Goldberg J."/>
            <person name="Griggs A."/>
            <person name="Gujja S."/>
            <person name="Heiman D."/>
            <person name="Howarth C."/>
            <person name="Larson L."/>
            <person name="Lui A."/>
            <person name="MacDonald P.J.P."/>
            <person name="Mehta T."/>
            <person name="Montmayeur A."/>
            <person name="Murphy C."/>
            <person name="Neiman D."/>
            <person name="Pearson M."/>
            <person name="Priest M."/>
            <person name="Roberts A."/>
            <person name="Saif S."/>
            <person name="Shea T."/>
            <person name="Shenoy N."/>
            <person name="Sisk P."/>
            <person name="Stolte C."/>
            <person name="Sykes S."/>
            <person name="Yandava C."/>
            <person name="Wortman J."/>
            <person name="Nusbaum C."/>
            <person name="Birren B."/>
        </authorList>
    </citation>
    <scope>NUCLEOTIDE SEQUENCE</scope>
    <source>
        <strain evidence="3">ATCC 64411</strain>
    </source>
</reference>
<dbReference type="Pfam" id="PF00789">
    <property type="entry name" value="UBX"/>
    <property type="match status" value="1"/>
</dbReference>
<dbReference type="CDD" id="cd14273">
    <property type="entry name" value="UBA_TAP-C_like"/>
    <property type="match status" value="1"/>
</dbReference>
<evidence type="ECO:0000259" key="2">
    <source>
        <dbReference type="PROSITE" id="PS50033"/>
    </source>
</evidence>
<dbReference type="InterPro" id="IPR029071">
    <property type="entry name" value="Ubiquitin-like_domsf"/>
</dbReference>
<organism evidence="4 5">
    <name type="scientific">Magnaporthiopsis poae (strain ATCC 64411 / 73-15)</name>
    <name type="common">Kentucky bluegrass fungus</name>
    <name type="synonym">Magnaporthe poae</name>
    <dbReference type="NCBI Taxonomy" id="644358"/>
    <lineage>
        <taxon>Eukaryota</taxon>
        <taxon>Fungi</taxon>
        <taxon>Dikarya</taxon>
        <taxon>Ascomycota</taxon>
        <taxon>Pezizomycotina</taxon>
        <taxon>Sordariomycetes</taxon>
        <taxon>Sordariomycetidae</taxon>
        <taxon>Magnaporthales</taxon>
        <taxon>Magnaporthaceae</taxon>
        <taxon>Magnaporthiopsis</taxon>
    </lineage>
</organism>
<feature type="region of interest" description="Disordered" evidence="1">
    <location>
        <begin position="424"/>
        <end position="497"/>
    </location>
</feature>
<dbReference type="EnsemblFungi" id="MAPG_12095T0">
    <property type="protein sequence ID" value="MAPG_12095T0"/>
    <property type="gene ID" value="MAPG_12095"/>
</dbReference>
<evidence type="ECO:0000313" key="5">
    <source>
        <dbReference type="Proteomes" id="UP000011715"/>
    </source>
</evidence>
<reference evidence="4" key="5">
    <citation type="submission" date="2015-06" db="UniProtKB">
        <authorList>
            <consortium name="EnsemblFungi"/>
        </authorList>
    </citation>
    <scope>IDENTIFICATION</scope>
    <source>
        <strain evidence="4">ATCC 64411</strain>
    </source>
</reference>
<dbReference type="PANTHER" id="PTHR23322:SF6">
    <property type="entry name" value="UBX DOMAIN-CONTAINING PROTEIN 7"/>
    <property type="match status" value="1"/>
</dbReference>
<evidence type="ECO:0000313" key="4">
    <source>
        <dbReference type="EnsemblFungi" id="MAPG_12095T0"/>
    </source>
</evidence>
<feature type="compositionally biased region" description="Polar residues" evidence="1">
    <location>
        <begin position="424"/>
        <end position="438"/>
    </location>
</feature>
<dbReference type="AlphaFoldDB" id="A0A0C4EGU0"/>
<dbReference type="SUPFAM" id="SSF54236">
    <property type="entry name" value="Ubiquitin-like"/>
    <property type="match status" value="1"/>
</dbReference>
<keyword evidence="5" id="KW-1185">Reference proteome</keyword>
<dbReference type="GO" id="GO:0005634">
    <property type="term" value="C:nucleus"/>
    <property type="evidence" value="ECO:0007669"/>
    <property type="project" value="TreeGrafter"/>
</dbReference>
<feature type="compositionally biased region" description="Basic and acidic residues" evidence="1">
    <location>
        <begin position="440"/>
        <end position="459"/>
    </location>
</feature>
<reference evidence="4" key="4">
    <citation type="journal article" date="2015" name="G3 (Bethesda)">
        <title>Genome sequences of three phytopathogenic species of the Magnaporthaceae family of fungi.</title>
        <authorList>
            <person name="Okagaki L.H."/>
            <person name="Nunes C.C."/>
            <person name="Sailsbery J."/>
            <person name="Clay B."/>
            <person name="Brown D."/>
            <person name="John T."/>
            <person name="Oh Y."/>
            <person name="Young N."/>
            <person name="Fitzgerald M."/>
            <person name="Haas B.J."/>
            <person name="Zeng Q."/>
            <person name="Young S."/>
            <person name="Adiconis X."/>
            <person name="Fan L."/>
            <person name="Levin J.Z."/>
            <person name="Mitchell T.K."/>
            <person name="Okubara P.A."/>
            <person name="Farman M.L."/>
            <person name="Kohn L.M."/>
            <person name="Birren B."/>
            <person name="Ma L.-J."/>
            <person name="Dean R.A."/>
        </authorList>
    </citation>
    <scope>NUCLEOTIDE SEQUENCE</scope>
    <source>
        <strain evidence="4">ATCC 64411 / 73-15</strain>
    </source>
</reference>
<dbReference type="PROSITE" id="PS50033">
    <property type="entry name" value="UBX"/>
    <property type="match status" value="1"/>
</dbReference>
<dbReference type="Pfam" id="PF13899">
    <property type="entry name" value="Thioredoxin_7"/>
    <property type="match status" value="1"/>
</dbReference>
<gene>
    <name evidence="3" type="ORF">MAPG_12095</name>
</gene>
<dbReference type="GO" id="GO:0043130">
    <property type="term" value="F:ubiquitin binding"/>
    <property type="evidence" value="ECO:0007669"/>
    <property type="project" value="TreeGrafter"/>
</dbReference>
<dbReference type="Proteomes" id="UP000011715">
    <property type="component" value="Unassembled WGS sequence"/>
</dbReference>
<feature type="region of interest" description="Disordered" evidence="1">
    <location>
        <begin position="63"/>
        <end position="87"/>
    </location>
</feature>
<feature type="region of interest" description="Disordered" evidence="1">
    <location>
        <begin position="230"/>
        <end position="250"/>
    </location>
</feature>
<dbReference type="eggNOG" id="KOG1364">
    <property type="taxonomic scope" value="Eukaryota"/>
</dbReference>
<dbReference type="PANTHER" id="PTHR23322">
    <property type="entry name" value="FAS-ASSOCIATED PROTEIN"/>
    <property type="match status" value="1"/>
</dbReference>
<dbReference type="Pfam" id="PF14555">
    <property type="entry name" value="UBA_4"/>
    <property type="match status" value="1"/>
</dbReference>
<dbReference type="OrthoDB" id="270602at2759"/>
<dbReference type="Gene3D" id="6.10.300.40">
    <property type="match status" value="1"/>
</dbReference>
<evidence type="ECO:0000313" key="3">
    <source>
        <dbReference type="EMBL" id="KLU93157.1"/>
    </source>
</evidence>
<dbReference type="InterPro" id="IPR050730">
    <property type="entry name" value="UBX_domain-protein"/>
</dbReference>
<dbReference type="Gene3D" id="3.40.30.10">
    <property type="entry name" value="Glutaredoxin"/>
    <property type="match status" value="1"/>
</dbReference>
<dbReference type="VEuPathDB" id="FungiDB:MAPG_12095"/>
<dbReference type="Gene3D" id="3.10.20.90">
    <property type="entry name" value="Phosphatidylinositol 3-kinase Catalytic Subunit, Chain A, domain 1"/>
    <property type="match status" value="1"/>
</dbReference>
<reference evidence="5" key="1">
    <citation type="submission" date="2010-05" db="EMBL/GenBank/DDBJ databases">
        <title>The genome sequence of Magnaporthe poae strain ATCC 64411.</title>
        <authorList>
            <person name="Ma L.-J."/>
            <person name="Dead R."/>
            <person name="Young S."/>
            <person name="Zeng Q."/>
            <person name="Koehrsen M."/>
            <person name="Alvarado L."/>
            <person name="Berlin A."/>
            <person name="Chapman S.B."/>
            <person name="Chen Z."/>
            <person name="Freedman E."/>
            <person name="Gellesch M."/>
            <person name="Goldberg J."/>
            <person name="Griggs A."/>
            <person name="Gujja S."/>
            <person name="Heilman E.R."/>
            <person name="Heiman D."/>
            <person name="Hepburn T."/>
            <person name="Howarth C."/>
            <person name="Jen D."/>
            <person name="Larson L."/>
            <person name="Mehta T."/>
            <person name="Neiman D."/>
            <person name="Pearson M."/>
            <person name="Roberts A."/>
            <person name="Saif S."/>
            <person name="Shea T."/>
            <person name="Shenoy N."/>
            <person name="Sisk P."/>
            <person name="Stolte C."/>
            <person name="Sykes S."/>
            <person name="Walk T."/>
            <person name="White J."/>
            <person name="Yandava C."/>
            <person name="Haas B."/>
            <person name="Nusbaum C."/>
            <person name="Birren B."/>
        </authorList>
    </citation>
    <scope>NUCLEOTIDE SEQUENCE [LARGE SCALE GENOMIC DNA]</scope>
    <source>
        <strain evidence="5">ATCC 64411 / 73-15</strain>
    </source>
</reference>
<reference evidence="3" key="2">
    <citation type="submission" date="2010-05" db="EMBL/GenBank/DDBJ databases">
        <title>The Genome Sequence of Magnaporthe poae strain ATCC 64411.</title>
        <authorList>
            <consortium name="The Broad Institute Genome Sequencing Platform"/>
            <consortium name="Broad Institute Genome Sequencing Center for Infectious Disease"/>
            <person name="Ma L.-J."/>
            <person name="Dead R."/>
            <person name="Young S."/>
            <person name="Zeng Q."/>
            <person name="Koehrsen M."/>
            <person name="Alvarado L."/>
            <person name="Berlin A."/>
            <person name="Chapman S.B."/>
            <person name="Chen Z."/>
            <person name="Freedman E."/>
            <person name="Gellesch M."/>
            <person name="Goldberg J."/>
            <person name="Griggs A."/>
            <person name="Gujja S."/>
            <person name="Heilman E.R."/>
            <person name="Heiman D."/>
            <person name="Hepburn T."/>
            <person name="Howarth C."/>
            <person name="Jen D."/>
            <person name="Larson L."/>
            <person name="Mehta T."/>
            <person name="Neiman D."/>
            <person name="Pearson M."/>
            <person name="Roberts A."/>
            <person name="Saif S."/>
            <person name="Shea T."/>
            <person name="Shenoy N."/>
            <person name="Sisk P."/>
            <person name="Stolte C."/>
            <person name="Sykes S."/>
            <person name="Walk T."/>
            <person name="White J."/>
            <person name="Yandava C."/>
            <person name="Haas B."/>
            <person name="Nusbaum C."/>
            <person name="Birren B."/>
        </authorList>
    </citation>
    <scope>NUCLEOTIDE SEQUENCE</scope>
    <source>
        <strain evidence="3">ATCC 64411</strain>
    </source>
</reference>
<evidence type="ECO:0000256" key="1">
    <source>
        <dbReference type="SAM" id="MobiDB-lite"/>
    </source>
</evidence>
<protein>
    <recommendedName>
        <fullName evidence="2">UBX domain-containing protein</fullName>
    </recommendedName>
</protein>
<dbReference type="CDD" id="cd01767">
    <property type="entry name" value="UBX"/>
    <property type="match status" value="1"/>
</dbReference>
<dbReference type="CDD" id="cd02958">
    <property type="entry name" value="UAS"/>
    <property type="match status" value="1"/>
</dbReference>
<feature type="domain" description="UBX" evidence="2">
    <location>
        <begin position="507"/>
        <end position="573"/>
    </location>
</feature>
<dbReference type="OMA" id="PAIFDCQ"/>
<name>A0A0C4EGU0_MAGP6</name>
<dbReference type="STRING" id="644358.A0A0C4EGU0"/>
<dbReference type="EMBL" id="GL877125">
    <property type="protein sequence ID" value="KLU93157.1"/>
    <property type="molecule type" value="Genomic_DNA"/>
</dbReference>
<proteinExistence type="predicted"/>
<accession>A0A0C4EGU0</accession>
<dbReference type="SMART" id="SM00594">
    <property type="entry name" value="UAS"/>
    <property type="match status" value="1"/>
</dbReference>
<dbReference type="InterPro" id="IPR001012">
    <property type="entry name" value="UBX_dom"/>
</dbReference>
<dbReference type="SUPFAM" id="SSF52833">
    <property type="entry name" value="Thioredoxin-like"/>
    <property type="match status" value="1"/>
</dbReference>